<reference evidence="1 2" key="1">
    <citation type="submission" date="2019-07" db="EMBL/GenBank/DDBJ databases">
        <title>Genomic Encyclopedia of Type Strains, Phase I: the one thousand microbial genomes (KMG-I) project.</title>
        <authorList>
            <person name="Kyrpides N."/>
        </authorList>
    </citation>
    <scope>NUCLEOTIDE SEQUENCE [LARGE SCALE GENOMIC DNA]</scope>
    <source>
        <strain evidence="1 2">DSM 6562</strain>
    </source>
</reference>
<dbReference type="Pfam" id="PF11588">
    <property type="entry name" value="DUF3243"/>
    <property type="match status" value="1"/>
</dbReference>
<name>A0A5S4ZT32_9FIRM</name>
<comment type="caution">
    <text evidence="1">The sequence shown here is derived from an EMBL/GenBank/DDBJ whole genome shotgun (WGS) entry which is preliminary data.</text>
</comment>
<accession>A0A5S4ZT32</accession>
<dbReference type="InterPro" id="IPR024702">
    <property type="entry name" value="Uncharacterised_YmfJ"/>
</dbReference>
<gene>
    <name evidence="1" type="ORF">LX24_01429</name>
</gene>
<sequence>MELGVSWHQWKKMLHHAVNAAEAVGMSDERINDIACRVGQFLAEKVDPGNREQRLLNELWSEAREDEKKVLAGLIIRMVDKTEKM</sequence>
<evidence type="ECO:0000313" key="2">
    <source>
        <dbReference type="Proteomes" id="UP000323166"/>
    </source>
</evidence>
<dbReference type="RefSeq" id="WP_166511446.1">
    <property type="nucleotide sequence ID" value="NZ_VNHM01000006.1"/>
</dbReference>
<protein>
    <submittedName>
        <fullName evidence="1">Uncharacterized protein DUF3243</fullName>
    </submittedName>
</protein>
<dbReference type="PIRSF" id="PIRSF004764">
    <property type="entry name" value="YmfJ"/>
    <property type="match status" value="1"/>
</dbReference>
<proteinExistence type="predicted"/>
<dbReference type="InterPro" id="IPR038292">
    <property type="entry name" value="YmfJ/YflH_sf"/>
</dbReference>
<dbReference type="InterPro" id="IPR021637">
    <property type="entry name" value="DUF3243"/>
</dbReference>
<dbReference type="Gene3D" id="1.10.760.20">
    <property type="entry name" value="Protein of unknown function DUF3243"/>
    <property type="match status" value="1"/>
</dbReference>
<dbReference type="Proteomes" id="UP000323166">
    <property type="component" value="Unassembled WGS sequence"/>
</dbReference>
<dbReference type="AlphaFoldDB" id="A0A5S4ZT32"/>
<dbReference type="EMBL" id="VNHM01000006">
    <property type="protein sequence ID" value="TYO96038.1"/>
    <property type="molecule type" value="Genomic_DNA"/>
</dbReference>
<evidence type="ECO:0000313" key="1">
    <source>
        <dbReference type="EMBL" id="TYO96038.1"/>
    </source>
</evidence>
<organism evidence="1 2">
    <name type="scientific">Desulfallas thermosapovorans DSM 6562</name>
    <dbReference type="NCBI Taxonomy" id="1121431"/>
    <lineage>
        <taxon>Bacteria</taxon>
        <taxon>Bacillati</taxon>
        <taxon>Bacillota</taxon>
        <taxon>Clostridia</taxon>
        <taxon>Eubacteriales</taxon>
        <taxon>Desulfallaceae</taxon>
        <taxon>Desulfallas</taxon>
    </lineage>
</organism>
<keyword evidence="2" id="KW-1185">Reference proteome</keyword>